<sequence length="374" mass="40473">MTVPTKPASMMHTFGSNQTHQLSRFGGLQQRGLSRHEAQMVKTTLSALKTQMSQLQKLLKGDNFQKHPGGPHGGGHSKPSHCHPAPPSRGDSCHPPGNLKTDANGIITTPGGYQIQATGQYEWQITGPDGKSTRVWGDPHVAEGDGGTWDFKRDSTFVLGDGTRINVNTVPWGDAGATVTGGLEIISGNDRVQVTDVDKGKGKVGPVTADGYQHVNSFGNNDVFVMGQETDDWSFQGREIIGSNNLGETFKLGNKLPPGQQGPHHSPHGVGGHRPHGPWGGHSPNSQNHYLQQMSQLFNSMASLFSGMASLNDSLSQRCGNDPHCAPGGHGNWLNRRQEHLGRGFEDIGRMFDMFSRMESLNRSIQSFRGNMMA</sequence>
<dbReference type="HOGENOM" id="CLU_059916_0_0_7"/>
<proteinExistence type="predicted"/>
<organism evidence="3 4">
    <name type="scientific">Stigmatella aurantiaca (strain DW4/3-1)</name>
    <dbReference type="NCBI Taxonomy" id="378806"/>
    <lineage>
        <taxon>Bacteria</taxon>
        <taxon>Pseudomonadati</taxon>
        <taxon>Myxococcota</taxon>
        <taxon>Myxococcia</taxon>
        <taxon>Myxococcales</taxon>
        <taxon>Cystobacterineae</taxon>
        <taxon>Archangiaceae</taxon>
        <taxon>Stigmatella</taxon>
    </lineage>
</organism>
<dbReference type="RefSeq" id="WP_013374466.1">
    <property type="nucleotide sequence ID" value="NC_014623.1"/>
</dbReference>
<dbReference type="AlphaFoldDB" id="E3FDH5"/>
<gene>
    <name evidence="3" type="ordered locus">STAUR_1050</name>
</gene>
<evidence type="ECO:0000259" key="2">
    <source>
        <dbReference type="Pfam" id="PF07481"/>
    </source>
</evidence>
<evidence type="ECO:0000313" key="4">
    <source>
        <dbReference type="Proteomes" id="UP000001351"/>
    </source>
</evidence>
<feature type="region of interest" description="Disordered" evidence="1">
    <location>
        <begin position="253"/>
        <end position="288"/>
    </location>
</feature>
<evidence type="ECO:0000256" key="1">
    <source>
        <dbReference type="SAM" id="MobiDB-lite"/>
    </source>
</evidence>
<dbReference type="eggNOG" id="ENOG5033MSF">
    <property type="taxonomic scope" value="Bacteria"/>
</dbReference>
<feature type="compositionally biased region" description="Basic residues" evidence="1">
    <location>
        <begin position="265"/>
        <end position="276"/>
    </location>
</feature>
<accession>E3FDH5</accession>
<dbReference type="Pfam" id="PF07481">
    <property type="entry name" value="DUF1521"/>
    <property type="match status" value="1"/>
</dbReference>
<dbReference type="InterPro" id="IPR011086">
    <property type="entry name" value="DUF1521"/>
</dbReference>
<dbReference type="KEGG" id="sur:STAUR_1050"/>
<feature type="domain" description="DUF1521" evidence="2">
    <location>
        <begin position="129"/>
        <end position="197"/>
    </location>
</feature>
<reference evidence="3 4" key="1">
    <citation type="journal article" date="2011" name="Mol. Biol. Evol.">
        <title>Comparative genomic analysis of fruiting body formation in Myxococcales.</title>
        <authorList>
            <person name="Huntley S."/>
            <person name="Hamann N."/>
            <person name="Wegener-Feldbrugge S."/>
            <person name="Treuner-Lange A."/>
            <person name="Kube M."/>
            <person name="Reinhardt R."/>
            <person name="Klages S."/>
            <person name="Muller R."/>
            <person name="Ronning C.M."/>
            <person name="Nierman W.C."/>
            <person name="Sogaard-Andersen L."/>
        </authorList>
    </citation>
    <scope>NUCLEOTIDE SEQUENCE [LARGE SCALE GENOMIC DNA]</scope>
    <source>
        <strain evidence="3 4">DW4/3-1</strain>
    </source>
</reference>
<evidence type="ECO:0000313" key="3">
    <source>
        <dbReference type="EMBL" id="ADO68854.1"/>
    </source>
</evidence>
<protein>
    <submittedName>
        <fullName evidence="3">Conserved uncharacterized protein</fullName>
    </submittedName>
</protein>
<dbReference type="STRING" id="378806.STAUR_1050"/>
<keyword evidence="4" id="KW-1185">Reference proteome</keyword>
<dbReference type="Proteomes" id="UP000001351">
    <property type="component" value="Chromosome"/>
</dbReference>
<feature type="region of interest" description="Disordered" evidence="1">
    <location>
        <begin position="62"/>
        <end position="97"/>
    </location>
</feature>
<dbReference type="OrthoDB" id="7545400at2"/>
<name>E3FDH5_STIAD</name>
<dbReference type="EMBL" id="CP002271">
    <property type="protein sequence ID" value="ADO68854.1"/>
    <property type="molecule type" value="Genomic_DNA"/>
</dbReference>